<sequence>MEHNPLLTIQIDILVLLAIACLAAVALNRFRFPYTAGLVVIGIALGWLARNVALFEVFGTLSLSHDLILFVFVPPLIFESALNLDSRLLIRNLVPILTLAAPGLLIATAITGTILSWGTPLTLLQAMLFGSLISATDPVAVIALFKELGAPKRLAVLVEGESLFNDATAIVTFNIILGIIAVGELSATTLQDGAIDFAISFVGGIVVGATFSYLARISFSWVEENPLVLATLSAVLAYGSFLLAEEVFHVSGVISVVSAGIVLGWYKTTSIQSEVREFLGEFWEYGAFLANSLIFLLVGLTVSKFELFFQLSQANFLFSSLGLTLVAILVARAIVVFGLTNLVNLFQPAPISLPYQMISFWGGLRGAVCLALALSLEAEFPNRDLIVLLTLGVAFFTIMIPGTTVGPLIRSFKLDRPSEVDLIRQAIASVSARQTAFEETRKAIAESAFVKADIATQFEQSYRQEIEQSEQSLLALRSQLPSESGPEITWLEALNLEQTVYRNLRDLGIISPAVFDYFLLRINLKRDSVLVGTTPPIAPLITPLERRWQQLWFAIGKRLAADSSWVAKLNSRLILDEYEYWVMRGYAAKEVSSRFSEFVVSIGIEGSNMANCLETYADTRKTALKAAESIAREHPELVANYQLQLASRVASLAERGAIEAFAKQGAISQAIAEQLLEQPS</sequence>
<feature type="domain" description="Cation/H+ exchanger transmembrane" evidence="11">
    <location>
        <begin position="18"/>
        <end position="409"/>
    </location>
</feature>
<feature type="transmembrane region" description="Helical" evidence="10">
    <location>
        <begin position="386"/>
        <end position="409"/>
    </location>
</feature>
<dbReference type="GO" id="GO:0005886">
    <property type="term" value="C:plasma membrane"/>
    <property type="evidence" value="ECO:0007669"/>
    <property type="project" value="UniProtKB-SubCell"/>
</dbReference>
<feature type="transmembrane region" description="Helical" evidence="10">
    <location>
        <begin position="227"/>
        <end position="244"/>
    </location>
</feature>
<proteinExistence type="predicted"/>
<dbReference type="InterPro" id="IPR018422">
    <property type="entry name" value="Cation/H_exchanger_CPA1"/>
</dbReference>
<dbReference type="OrthoDB" id="154752at2"/>
<dbReference type="GO" id="GO:0015386">
    <property type="term" value="F:potassium:proton antiporter activity"/>
    <property type="evidence" value="ECO:0007669"/>
    <property type="project" value="TreeGrafter"/>
</dbReference>
<evidence type="ECO:0000256" key="7">
    <source>
        <dbReference type="ARBA" id="ARBA00023065"/>
    </source>
</evidence>
<evidence type="ECO:0000256" key="8">
    <source>
        <dbReference type="ARBA" id="ARBA00023136"/>
    </source>
</evidence>
<dbReference type="Proteomes" id="UP000016960">
    <property type="component" value="Unassembled WGS sequence"/>
</dbReference>
<feature type="transmembrane region" description="Helical" evidence="10">
    <location>
        <begin position="6"/>
        <end position="27"/>
    </location>
</feature>
<evidence type="ECO:0000256" key="4">
    <source>
        <dbReference type="ARBA" id="ARBA00022692"/>
    </source>
</evidence>
<evidence type="ECO:0000313" key="12">
    <source>
        <dbReference type="EMBL" id="ERN41380.1"/>
    </source>
</evidence>
<evidence type="ECO:0000256" key="3">
    <source>
        <dbReference type="ARBA" id="ARBA00022475"/>
    </source>
</evidence>
<dbReference type="GO" id="GO:0098719">
    <property type="term" value="P:sodium ion import across plasma membrane"/>
    <property type="evidence" value="ECO:0007669"/>
    <property type="project" value="TreeGrafter"/>
</dbReference>
<feature type="transmembrane region" description="Helical" evidence="10">
    <location>
        <begin position="96"/>
        <end position="117"/>
    </location>
</feature>
<feature type="transmembrane region" description="Helical" evidence="10">
    <location>
        <begin position="355"/>
        <end position="374"/>
    </location>
</feature>
<feature type="transmembrane region" description="Helical" evidence="10">
    <location>
        <begin position="34"/>
        <end position="55"/>
    </location>
</feature>
<keyword evidence="9" id="KW-0739">Sodium transport</keyword>
<organism evidence="12 13">
    <name type="scientific">Rubidibacter lacunae KORDI 51-2</name>
    <dbReference type="NCBI Taxonomy" id="582515"/>
    <lineage>
        <taxon>Bacteria</taxon>
        <taxon>Bacillati</taxon>
        <taxon>Cyanobacteriota</taxon>
        <taxon>Cyanophyceae</taxon>
        <taxon>Oscillatoriophycideae</taxon>
        <taxon>Chroococcales</taxon>
        <taxon>Aphanothecaceae</taxon>
        <taxon>Rubidibacter</taxon>
    </lineage>
</organism>
<accession>U5DNU6</accession>
<dbReference type="RefSeq" id="WP_022606892.1">
    <property type="nucleotide sequence ID" value="NZ_ASSJ01000049.1"/>
</dbReference>
<evidence type="ECO:0000313" key="13">
    <source>
        <dbReference type="Proteomes" id="UP000016960"/>
    </source>
</evidence>
<gene>
    <name evidence="12" type="ORF">KR51_00019480</name>
</gene>
<dbReference type="InParanoid" id="U5DNU6"/>
<dbReference type="AlphaFoldDB" id="U5DNU6"/>
<evidence type="ECO:0000256" key="6">
    <source>
        <dbReference type="ARBA" id="ARBA00023053"/>
    </source>
</evidence>
<dbReference type="GO" id="GO:0015385">
    <property type="term" value="F:sodium:proton antiporter activity"/>
    <property type="evidence" value="ECO:0007669"/>
    <property type="project" value="InterPro"/>
</dbReference>
<dbReference type="STRING" id="582515.KR51_00019480"/>
<keyword evidence="13" id="KW-1185">Reference proteome</keyword>
<protein>
    <submittedName>
        <fullName evidence="12">NhaP-type Na+/H+ and K+/H+ antiporter</fullName>
    </submittedName>
</protein>
<feature type="transmembrane region" description="Helical" evidence="10">
    <location>
        <begin position="317"/>
        <end position="343"/>
    </location>
</feature>
<evidence type="ECO:0000256" key="10">
    <source>
        <dbReference type="SAM" id="Phobius"/>
    </source>
</evidence>
<feature type="transmembrane region" description="Helical" evidence="10">
    <location>
        <begin position="67"/>
        <end position="84"/>
    </location>
</feature>
<evidence type="ECO:0000256" key="9">
    <source>
        <dbReference type="ARBA" id="ARBA00023201"/>
    </source>
</evidence>
<evidence type="ECO:0000256" key="2">
    <source>
        <dbReference type="ARBA" id="ARBA00022448"/>
    </source>
</evidence>
<feature type="transmembrane region" description="Helical" evidence="10">
    <location>
        <begin position="197"/>
        <end position="215"/>
    </location>
</feature>
<dbReference type="Gene3D" id="6.10.140.1330">
    <property type="match status" value="1"/>
</dbReference>
<keyword evidence="4 10" id="KW-0812">Transmembrane</keyword>
<keyword evidence="7" id="KW-0406">Ion transport</keyword>
<dbReference type="InterPro" id="IPR006153">
    <property type="entry name" value="Cation/H_exchanger_TM"/>
</dbReference>
<evidence type="ECO:0000256" key="1">
    <source>
        <dbReference type="ARBA" id="ARBA00004651"/>
    </source>
</evidence>
<feature type="transmembrane region" description="Helical" evidence="10">
    <location>
        <begin position="166"/>
        <end position="185"/>
    </location>
</feature>
<feature type="transmembrane region" description="Helical" evidence="10">
    <location>
        <begin position="123"/>
        <end position="145"/>
    </location>
</feature>
<reference evidence="12 13" key="1">
    <citation type="submission" date="2013-05" db="EMBL/GenBank/DDBJ databases">
        <title>Draft genome sequence of Rubidibacter lacunae KORDI 51-2.</title>
        <authorList>
            <person name="Choi D.H."/>
            <person name="Noh J.H."/>
            <person name="Kwon K.-K."/>
            <person name="Lee J.-H."/>
            <person name="Ryu J.-Y."/>
        </authorList>
    </citation>
    <scope>NUCLEOTIDE SEQUENCE [LARGE SCALE GENOMIC DNA]</scope>
    <source>
        <strain evidence="12 13">KORDI 51-2</strain>
    </source>
</reference>
<feature type="transmembrane region" description="Helical" evidence="10">
    <location>
        <begin position="250"/>
        <end position="266"/>
    </location>
</feature>
<keyword evidence="3" id="KW-1003">Cell membrane</keyword>
<evidence type="ECO:0000259" key="11">
    <source>
        <dbReference type="Pfam" id="PF00999"/>
    </source>
</evidence>
<dbReference type="EMBL" id="ASSJ01000049">
    <property type="protein sequence ID" value="ERN41380.1"/>
    <property type="molecule type" value="Genomic_DNA"/>
</dbReference>
<dbReference type="FunCoup" id="U5DNU6">
    <property type="interactions" value="33"/>
</dbReference>
<keyword evidence="6" id="KW-0915">Sodium</keyword>
<dbReference type="GO" id="GO:0051453">
    <property type="term" value="P:regulation of intracellular pH"/>
    <property type="evidence" value="ECO:0007669"/>
    <property type="project" value="TreeGrafter"/>
</dbReference>
<dbReference type="PANTHER" id="PTHR10110:SF86">
    <property type="entry name" value="SODIUM_HYDROGEN EXCHANGER 7"/>
    <property type="match status" value="1"/>
</dbReference>
<dbReference type="Pfam" id="PF00999">
    <property type="entry name" value="Na_H_Exchanger"/>
    <property type="match status" value="1"/>
</dbReference>
<dbReference type="PATRIC" id="fig|582515.4.peg.2191"/>
<feature type="transmembrane region" description="Helical" evidence="10">
    <location>
        <begin position="287"/>
        <end position="305"/>
    </location>
</feature>
<keyword evidence="8 10" id="KW-0472">Membrane</keyword>
<comment type="subcellular location">
    <subcellularLocation>
        <location evidence="1">Cell membrane</location>
        <topology evidence="1">Multi-pass membrane protein</topology>
    </subcellularLocation>
</comment>
<dbReference type="eggNOG" id="COG0025">
    <property type="taxonomic scope" value="Bacteria"/>
</dbReference>
<keyword evidence="5 10" id="KW-1133">Transmembrane helix</keyword>
<keyword evidence="2" id="KW-0813">Transport</keyword>
<evidence type="ECO:0000256" key="5">
    <source>
        <dbReference type="ARBA" id="ARBA00022989"/>
    </source>
</evidence>
<name>U5DNU6_9CHRO</name>
<comment type="caution">
    <text evidence="12">The sequence shown here is derived from an EMBL/GenBank/DDBJ whole genome shotgun (WGS) entry which is preliminary data.</text>
</comment>
<dbReference type="PANTHER" id="PTHR10110">
    <property type="entry name" value="SODIUM/HYDROGEN EXCHANGER"/>
    <property type="match status" value="1"/>
</dbReference>